<dbReference type="Proteomes" id="UP000552309">
    <property type="component" value="Unassembled WGS sequence"/>
</dbReference>
<dbReference type="EMBL" id="JAARXV010000008">
    <property type="protein sequence ID" value="MBC2143415.1"/>
    <property type="molecule type" value="Genomic_DNA"/>
</dbReference>
<name>A0AB73HC96_LISIO</name>
<evidence type="ECO:0000313" key="1">
    <source>
        <dbReference type="EMBL" id="MBC2143415.1"/>
    </source>
</evidence>
<accession>A0AB73HC96</accession>
<protein>
    <submittedName>
        <fullName evidence="1">Uncharacterized protein</fullName>
    </submittedName>
</protein>
<organism evidence="1 2">
    <name type="scientific">Listeria innocua</name>
    <dbReference type="NCBI Taxonomy" id="1642"/>
    <lineage>
        <taxon>Bacteria</taxon>
        <taxon>Bacillati</taxon>
        <taxon>Bacillota</taxon>
        <taxon>Bacilli</taxon>
        <taxon>Bacillales</taxon>
        <taxon>Listeriaceae</taxon>
        <taxon>Listeria</taxon>
    </lineage>
</organism>
<dbReference type="RefSeq" id="WP_185543829.1">
    <property type="nucleotide sequence ID" value="NZ_JAARXV010000008.1"/>
</dbReference>
<reference evidence="1 2" key="1">
    <citation type="submission" date="2020-03" db="EMBL/GenBank/DDBJ databases">
        <title>Soil Listeria distribution.</title>
        <authorList>
            <person name="Liao J."/>
            <person name="Wiedmann M."/>
        </authorList>
    </citation>
    <scope>NUCLEOTIDE SEQUENCE [LARGE SCALE GENOMIC DNA]</scope>
    <source>
        <strain evidence="1 2">FSL L7-0297</strain>
    </source>
</reference>
<evidence type="ECO:0000313" key="2">
    <source>
        <dbReference type="Proteomes" id="UP000552309"/>
    </source>
</evidence>
<comment type="caution">
    <text evidence="1">The sequence shown here is derived from an EMBL/GenBank/DDBJ whole genome shotgun (WGS) entry which is preliminary data.</text>
</comment>
<dbReference type="AlphaFoldDB" id="A0AB73HC96"/>
<sequence>MTKALKKIQVTLYMPKNRKHLNTTKLVNHRATVCIPQQFNEADFIKAFYELQKAVPNNLIKLKAKKTKKTIEVELKKVEFLNFGKYKGFENEYELLFDETDYATINYAMLQNIKILGAYSAK</sequence>
<gene>
    <name evidence="1" type="ORF">HCA89_13955</name>
</gene>
<proteinExistence type="predicted"/>